<reference evidence="2 3" key="1">
    <citation type="submission" date="2020-04" db="EMBL/GenBank/DDBJ databases">
        <title>A Flavivirga sp. nov.</title>
        <authorList>
            <person name="Sun X."/>
        </authorList>
    </citation>
    <scope>NUCLEOTIDE SEQUENCE [LARGE SCALE GENOMIC DNA]</scope>
    <source>
        <strain evidence="2 3">Y03</strain>
    </source>
</reference>
<name>A0ABX1S289_9FLAO</name>
<sequence>MKTIKTTLALVLLLSLTCQLSQAQKMFMVHQDNVRPSMVMEYEKIAKEFNAASVEHNLQTQWFTAASNDFRYFYITPIENFADLDKRPFADMAKAMGDKFGEMFNNFDKCYDSHGTYIVVHDEELSYMPEGSKEAQEGQNYRKWFFMYYTPENGKKVKEGMKAVKELFKSKGSTNYYRIYRNGFGSMENYYMVSISAKDEIDGATKAKANEEVLGPDRWETFNKVLKYISRMEEYSGEMRPDLSYAPKKE</sequence>
<comment type="caution">
    <text evidence="2">The sequence shown here is derived from an EMBL/GenBank/DDBJ whole genome shotgun (WGS) entry which is preliminary data.</text>
</comment>
<evidence type="ECO:0000313" key="2">
    <source>
        <dbReference type="EMBL" id="NMH89496.1"/>
    </source>
</evidence>
<dbReference type="RefSeq" id="WP_169676533.1">
    <property type="nucleotide sequence ID" value="NZ_JABBHF010000013.1"/>
</dbReference>
<gene>
    <name evidence="2" type="ORF">HHX25_18465</name>
</gene>
<keyword evidence="3" id="KW-1185">Reference proteome</keyword>
<evidence type="ECO:0000256" key="1">
    <source>
        <dbReference type="SAM" id="SignalP"/>
    </source>
</evidence>
<feature type="signal peptide" evidence="1">
    <location>
        <begin position="1"/>
        <end position="23"/>
    </location>
</feature>
<accession>A0ABX1S289</accession>
<feature type="chain" id="PRO_5046325374" evidence="1">
    <location>
        <begin position="24"/>
        <end position="250"/>
    </location>
</feature>
<organism evidence="2 3">
    <name type="scientific">Flavivirga algicola</name>
    <dbReference type="NCBI Taxonomy" id="2729136"/>
    <lineage>
        <taxon>Bacteria</taxon>
        <taxon>Pseudomonadati</taxon>
        <taxon>Bacteroidota</taxon>
        <taxon>Flavobacteriia</taxon>
        <taxon>Flavobacteriales</taxon>
        <taxon>Flavobacteriaceae</taxon>
        <taxon>Flavivirga</taxon>
    </lineage>
</organism>
<dbReference type="EMBL" id="JABBHF010000013">
    <property type="protein sequence ID" value="NMH89496.1"/>
    <property type="molecule type" value="Genomic_DNA"/>
</dbReference>
<dbReference type="Proteomes" id="UP000746690">
    <property type="component" value="Unassembled WGS sequence"/>
</dbReference>
<protein>
    <submittedName>
        <fullName evidence="2">Uncharacterized protein</fullName>
    </submittedName>
</protein>
<keyword evidence="1" id="KW-0732">Signal</keyword>
<proteinExistence type="predicted"/>
<evidence type="ECO:0000313" key="3">
    <source>
        <dbReference type="Proteomes" id="UP000746690"/>
    </source>
</evidence>